<dbReference type="Proteomes" id="UP000297910">
    <property type="component" value="Unassembled WGS sequence"/>
</dbReference>
<dbReference type="PANTHER" id="PTHR45458:SF1">
    <property type="entry name" value="SHORT CHAIN DEHYDROGENASE"/>
    <property type="match status" value="1"/>
</dbReference>
<sequence>MAPTIVLISGANRGLGKGLLAQYISKPDHIIIAANRDPSHPTSKSLSELPTGANSKLVIIKIDGSSPTSAQTAIDTLSSLEINHLDLVIANAGVSYAWPTVADLKIEDLEGHFIPNVYGAVRLYQATLPVLLKSKDPKWVTIGSTAGMITVTAIHWLTKRMNVENPPLNAFVLDPGWCQTDLGNAGAVYFGMDQAAVSVEDSCALMVPLITKSTKESHGGKLWSYEGGQLEW</sequence>
<protein>
    <submittedName>
        <fullName evidence="1">Uncharacterized protein</fullName>
    </submittedName>
</protein>
<dbReference type="Gene3D" id="3.40.50.720">
    <property type="entry name" value="NAD(P)-binding Rossmann-like Domain"/>
    <property type="match status" value="1"/>
</dbReference>
<keyword evidence="2" id="KW-1185">Reference proteome</keyword>
<dbReference type="InterPro" id="IPR002347">
    <property type="entry name" value="SDR_fam"/>
</dbReference>
<dbReference type="GO" id="GO:0016616">
    <property type="term" value="F:oxidoreductase activity, acting on the CH-OH group of donors, NAD or NADP as acceptor"/>
    <property type="evidence" value="ECO:0007669"/>
    <property type="project" value="TreeGrafter"/>
</dbReference>
<evidence type="ECO:0000313" key="2">
    <source>
        <dbReference type="Proteomes" id="UP000297910"/>
    </source>
</evidence>
<reference evidence="1 2" key="1">
    <citation type="submission" date="2017-12" db="EMBL/GenBank/DDBJ databases">
        <title>Comparative genomics of Botrytis spp.</title>
        <authorList>
            <person name="Valero-Jimenez C.A."/>
            <person name="Tapia P."/>
            <person name="Veloso J."/>
            <person name="Silva-Moreno E."/>
            <person name="Staats M."/>
            <person name="Valdes J.H."/>
            <person name="Van Kan J.A.L."/>
        </authorList>
    </citation>
    <scope>NUCLEOTIDE SEQUENCE [LARGE SCALE GENOMIC DNA]</scope>
    <source>
        <strain evidence="1 2">Bp0003</strain>
    </source>
</reference>
<dbReference type="PANTHER" id="PTHR45458">
    <property type="entry name" value="SHORT-CHAIN DEHYDROGENASE/REDUCTASE SDR"/>
    <property type="match status" value="1"/>
</dbReference>
<dbReference type="PRINTS" id="PR00081">
    <property type="entry name" value="GDHRDH"/>
</dbReference>
<dbReference type="AlphaFoldDB" id="A0A4Z1FC00"/>
<evidence type="ECO:0000313" key="1">
    <source>
        <dbReference type="EMBL" id="TGO18961.1"/>
    </source>
</evidence>
<accession>A0A4Z1FC00</accession>
<dbReference type="Pfam" id="PF00106">
    <property type="entry name" value="adh_short"/>
    <property type="match status" value="1"/>
</dbReference>
<dbReference type="EMBL" id="PQXI01000354">
    <property type="protein sequence ID" value="TGO18961.1"/>
    <property type="molecule type" value="Genomic_DNA"/>
</dbReference>
<proteinExistence type="predicted"/>
<dbReference type="InterPro" id="IPR036291">
    <property type="entry name" value="NAD(P)-bd_dom_sf"/>
</dbReference>
<name>A0A4Z1FC00_9HELO</name>
<dbReference type="InterPro" id="IPR052184">
    <property type="entry name" value="SDR_enzymes"/>
</dbReference>
<organism evidence="1 2">
    <name type="scientific">Botrytis paeoniae</name>
    <dbReference type="NCBI Taxonomy" id="278948"/>
    <lineage>
        <taxon>Eukaryota</taxon>
        <taxon>Fungi</taxon>
        <taxon>Dikarya</taxon>
        <taxon>Ascomycota</taxon>
        <taxon>Pezizomycotina</taxon>
        <taxon>Leotiomycetes</taxon>
        <taxon>Helotiales</taxon>
        <taxon>Sclerotiniaceae</taxon>
        <taxon>Botrytis</taxon>
    </lineage>
</organism>
<gene>
    <name evidence="1" type="ORF">BPAE_0356g00020</name>
</gene>
<dbReference type="SUPFAM" id="SSF51735">
    <property type="entry name" value="NAD(P)-binding Rossmann-fold domains"/>
    <property type="match status" value="1"/>
</dbReference>
<comment type="caution">
    <text evidence="1">The sequence shown here is derived from an EMBL/GenBank/DDBJ whole genome shotgun (WGS) entry which is preliminary data.</text>
</comment>